<organism evidence="2 3">
    <name type="scientific">Dyella halodurans</name>
    <dbReference type="NCBI Taxonomy" id="1920171"/>
    <lineage>
        <taxon>Bacteria</taxon>
        <taxon>Pseudomonadati</taxon>
        <taxon>Pseudomonadota</taxon>
        <taxon>Gammaproteobacteria</taxon>
        <taxon>Lysobacterales</taxon>
        <taxon>Rhodanobacteraceae</taxon>
        <taxon>Dyella</taxon>
    </lineage>
</organism>
<keyword evidence="1" id="KW-0732">Signal</keyword>
<evidence type="ECO:0000313" key="2">
    <source>
        <dbReference type="EMBL" id="MFC4525485.1"/>
    </source>
</evidence>
<reference evidence="3" key="1">
    <citation type="journal article" date="2019" name="Int. J. Syst. Evol. Microbiol.">
        <title>The Global Catalogue of Microorganisms (GCM) 10K type strain sequencing project: providing services to taxonomists for standard genome sequencing and annotation.</title>
        <authorList>
            <consortium name="The Broad Institute Genomics Platform"/>
            <consortium name="The Broad Institute Genome Sequencing Center for Infectious Disease"/>
            <person name="Wu L."/>
            <person name="Ma J."/>
        </authorList>
    </citation>
    <scope>NUCLEOTIDE SEQUENCE [LARGE SCALE GENOMIC DNA]</scope>
    <source>
        <strain evidence="3">CCM 4481</strain>
    </source>
</reference>
<dbReference type="RefSeq" id="WP_266149459.1">
    <property type="nucleotide sequence ID" value="NZ_CP064028.1"/>
</dbReference>
<dbReference type="InterPro" id="IPR021457">
    <property type="entry name" value="DUF3108"/>
</dbReference>
<evidence type="ECO:0000313" key="3">
    <source>
        <dbReference type="Proteomes" id="UP001595961"/>
    </source>
</evidence>
<proteinExistence type="predicted"/>
<sequence length="237" mass="25304">MTKPTSIRSIAAGLVLALSTSAALAATPTPFTATYQVSQGGQVMGEAVVTLKPVGNGLWEYSNQTHGTSGLAAALGANSTETTRFRWNNNAPETVIYDYHMDAAIKSKQRHMEVNWTSNQVSVDEGKGPMTYPSVPGMVDRNTAPLAIGMALRGGQQMVALPVAVKRNVENQQFKVAGKDSVSVPAGNFQAERVVRSDSDKAFSAWYAPQKYPVPVKLAQSDGGNLELQLVSYKNGN</sequence>
<evidence type="ECO:0000256" key="1">
    <source>
        <dbReference type="SAM" id="SignalP"/>
    </source>
</evidence>
<feature type="chain" id="PRO_5047185448" evidence="1">
    <location>
        <begin position="26"/>
        <end position="237"/>
    </location>
</feature>
<comment type="caution">
    <text evidence="2">The sequence shown here is derived from an EMBL/GenBank/DDBJ whole genome shotgun (WGS) entry which is preliminary data.</text>
</comment>
<accession>A0ABV9BXK9</accession>
<dbReference type="EMBL" id="JBHSGA010000003">
    <property type="protein sequence ID" value="MFC4525485.1"/>
    <property type="molecule type" value="Genomic_DNA"/>
</dbReference>
<dbReference type="Pfam" id="PF11306">
    <property type="entry name" value="DUF3108"/>
    <property type="match status" value="1"/>
</dbReference>
<protein>
    <submittedName>
        <fullName evidence="2">DUF3108 domain-containing protein</fullName>
    </submittedName>
</protein>
<feature type="signal peptide" evidence="1">
    <location>
        <begin position="1"/>
        <end position="25"/>
    </location>
</feature>
<dbReference type="Proteomes" id="UP001595961">
    <property type="component" value="Unassembled WGS sequence"/>
</dbReference>
<keyword evidence="3" id="KW-1185">Reference proteome</keyword>
<gene>
    <name evidence="2" type="ORF">ACFO5W_02435</name>
</gene>
<name>A0ABV9BXK9_9GAMM</name>